<evidence type="ECO:0000259" key="14">
    <source>
        <dbReference type="PROSITE" id="PS50053"/>
    </source>
</evidence>
<dbReference type="CDD" id="cd01796">
    <property type="entry name" value="Ubl_Ddi1_like"/>
    <property type="match status" value="1"/>
</dbReference>
<evidence type="ECO:0000256" key="4">
    <source>
        <dbReference type="ARBA" id="ARBA00011128"/>
    </source>
</evidence>
<evidence type="ECO:0000256" key="10">
    <source>
        <dbReference type="SAM" id="Coils"/>
    </source>
</evidence>
<dbReference type="CDD" id="cd05479">
    <property type="entry name" value="RP_DDI"/>
    <property type="match status" value="1"/>
</dbReference>
<dbReference type="InterPro" id="IPR019103">
    <property type="entry name" value="Peptidase_aspartic_DDI1-type"/>
</dbReference>
<dbReference type="EMBL" id="LSBH01000001">
    <property type="protein sequence ID" value="OAQ86871.1"/>
    <property type="molecule type" value="Genomic_DNA"/>
</dbReference>
<dbReference type="Pfam" id="PF00627">
    <property type="entry name" value="UBA"/>
    <property type="match status" value="1"/>
</dbReference>
<keyword evidence="8" id="KW-0064">Aspartyl protease</keyword>
<feature type="coiled-coil region" evidence="10">
    <location>
        <begin position="517"/>
        <end position="563"/>
    </location>
</feature>
<feature type="compositionally biased region" description="Low complexity" evidence="11">
    <location>
        <begin position="752"/>
        <end position="762"/>
    </location>
</feature>
<accession>A0A179HBI1</accession>
<evidence type="ECO:0000256" key="5">
    <source>
        <dbReference type="ARBA" id="ARBA00021491"/>
    </source>
</evidence>
<feature type="region of interest" description="Disordered" evidence="11">
    <location>
        <begin position="438"/>
        <end position="476"/>
    </location>
</feature>
<dbReference type="Gene3D" id="3.10.20.90">
    <property type="entry name" value="Phosphatidylinositol 3-kinase Catalytic Subunit, Chain A, domain 1"/>
    <property type="match status" value="1"/>
</dbReference>
<feature type="compositionally biased region" description="Low complexity" evidence="11">
    <location>
        <begin position="438"/>
        <end position="469"/>
    </location>
</feature>
<evidence type="ECO:0000256" key="7">
    <source>
        <dbReference type="ARBA" id="ARBA00022670"/>
    </source>
</evidence>
<dbReference type="SUPFAM" id="SSF54236">
    <property type="entry name" value="Ubiquitin-like"/>
    <property type="match status" value="1"/>
</dbReference>
<dbReference type="GO" id="GO:0006508">
    <property type="term" value="P:proteolysis"/>
    <property type="evidence" value="ECO:0007669"/>
    <property type="project" value="UniProtKB-KW"/>
</dbReference>
<keyword evidence="6" id="KW-0963">Cytoplasm</keyword>
<dbReference type="Gene3D" id="2.40.70.10">
    <property type="entry name" value="Acid Proteases"/>
    <property type="match status" value="1"/>
</dbReference>
<dbReference type="Proteomes" id="UP000078240">
    <property type="component" value="Unassembled WGS sequence"/>
</dbReference>
<dbReference type="Gene3D" id="1.10.8.10">
    <property type="entry name" value="DNA helicase RuvA subunit, C-terminal domain"/>
    <property type="match status" value="1"/>
</dbReference>
<dbReference type="PROSITE" id="PS50053">
    <property type="entry name" value="UBIQUITIN_2"/>
    <property type="match status" value="1"/>
</dbReference>
<comment type="caution">
    <text evidence="15">The sequence shown here is derived from an EMBL/GenBank/DDBJ whole genome shotgun (WGS) entry which is preliminary data.</text>
</comment>
<dbReference type="PANTHER" id="PTHR12917">
    <property type="entry name" value="ASPARTYL PROTEASE DDI-RELATED"/>
    <property type="match status" value="1"/>
</dbReference>
<dbReference type="GO" id="GO:0005737">
    <property type="term" value="C:cytoplasm"/>
    <property type="evidence" value="ECO:0007669"/>
    <property type="project" value="UniProtKB-SubCell"/>
</dbReference>
<keyword evidence="7" id="KW-0645">Protease</keyword>
<feature type="domain" description="UBA" evidence="13">
    <location>
        <begin position="762"/>
        <end position="801"/>
    </location>
</feature>
<comment type="subunit">
    <text evidence="4">Binds ubiquitin and polyubiquitinated proteins.</text>
</comment>
<keyword evidence="10" id="KW-0175">Coiled coil</keyword>
<comment type="function">
    <text evidence="1">Probable aspartic protease. May be involved in the regulation of exocytosis. Acts as a linker between the 19S proteasome and polyubiquitinated proteins via UBA domain interactions with ubiquitin for their subsequent degradation. Required for S-phase checkpoint control.</text>
</comment>
<dbReference type="InterPro" id="IPR021109">
    <property type="entry name" value="Peptidase_aspartic_dom_sf"/>
</dbReference>
<dbReference type="InterPro" id="IPR033882">
    <property type="entry name" value="DDI1_N"/>
</dbReference>
<dbReference type="SMART" id="SM00165">
    <property type="entry name" value="UBA"/>
    <property type="match status" value="1"/>
</dbReference>
<dbReference type="AlphaFoldDB" id="A0A179HBI1"/>
<dbReference type="SUPFAM" id="SSF50630">
    <property type="entry name" value="Acid proteases"/>
    <property type="match status" value="1"/>
</dbReference>
<feature type="region of interest" description="Disordered" evidence="11">
    <location>
        <begin position="701"/>
        <end position="762"/>
    </location>
</feature>
<dbReference type="GO" id="GO:0004190">
    <property type="term" value="F:aspartic-type endopeptidase activity"/>
    <property type="evidence" value="ECO:0007669"/>
    <property type="project" value="UniProtKB-KW"/>
</dbReference>
<reference evidence="15 16" key="1">
    <citation type="submission" date="2016-01" db="EMBL/GenBank/DDBJ databases">
        <title>Biosynthesis of antibiotic leucinostatins and their inhibition on Phytophthora in bio-control Purpureocillium lilacinum.</title>
        <authorList>
            <person name="Wang G."/>
            <person name="Liu Z."/>
            <person name="Lin R."/>
            <person name="Li E."/>
            <person name="Mao Z."/>
            <person name="Ling J."/>
            <person name="Yin W."/>
            <person name="Xie B."/>
        </authorList>
    </citation>
    <scope>NUCLEOTIDE SEQUENCE [LARGE SCALE GENOMIC DNA]</scope>
    <source>
        <strain evidence="15">PLBJ-1</strain>
    </source>
</reference>
<feature type="signal peptide" evidence="12">
    <location>
        <begin position="1"/>
        <end position="20"/>
    </location>
</feature>
<evidence type="ECO:0000256" key="8">
    <source>
        <dbReference type="ARBA" id="ARBA00022750"/>
    </source>
</evidence>
<keyword evidence="9" id="KW-0378">Hydrolase</keyword>
<evidence type="ECO:0000256" key="12">
    <source>
        <dbReference type="SAM" id="SignalP"/>
    </source>
</evidence>
<protein>
    <recommendedName>
        <fullName evidence="5">DNA damage-inducible protein 1</fullName>
    </recommendedName>
</protein>
<comment type="similarity">
    <text evidence="3">Belongs to the DDI1 family.</text>
</comment>
<dbReference type="InterPro" id="IPR015940">
    <property type="entry name" value="UBA"/>
</dbReference>
<dbReference type="Pfam" id="PF00240">
    <property type="entry name" value="ubiquitin"/>
    <property type="match status" value="1"/>
</dbReference>
<comment type="subcellular location">
    <subcellularLocation>
        <location evidence="2">Cytoplasm</location>
    </subcellularLocation>
</comment>
<feature type="chain" id="PRO_5008103398" description="DNA damage-inducible protein 1" evidence="12">
    <location>
        <begin position="21"/>
        <end position="801"/>
    </location>
</feature>
<dbReference type="InterPro" id="IPR000626">
    <property type="entry name" value="Ubiquitin-like_dom"/>
</dbReference>
<proteinExistence type="inferred from homology"/>
<evidence type="ECO:0000313" key="15">
    <source>
        <dbReference type="EMBL" id="OAQ86871.1"/>
    </source>
</evidence>
<dbReference type="PROSITE" id="PS50030">
    <property type="entry name" value="UBA"/>
    <property type="match status" value="1"/>
</dbReference>
<evidence type="ECO:0000256" key="1">
    <source>
        <dbReference type="ARBA" id="ARBA00003231"/>
    </source>
</evidence>
<evidence type="ECO:0000259" key="13">
    <source>
        <dbReference type="PROSITE" id="PS50030"/>
    </source>
</evidence>
<evidence type="ECO:0000256" key="9">
    <source>
        <dbReference type="ARBA" id="ARBA00022801"/>
    </source>
</evidence>
<feature type="compositionally biased region" description="Low complexity" evidence="11">
    <location>
        <begin position="732"/>
        <end position="742"/>
    </location>
</feature>
<keyword evidence="12" id="KW-0732">Signal</keyword>
<gene>
    <name evidence="15" type="ORF">VFPBJ_00911</name>
</gene>
<organism evidence="15 16">
    <name type="scientific">Purpureocillium lilacinum</name>
    <name type="common">Paecilomyces lilacinus</name>
    <dbReference type="NCBI Taxonomy" id="33203"/>
    <lineage>
        <taxon>Eukaryota</taxon>
        <taxon>Fungi</taxon>
        <taxon>Dikarya</taxon>
        <taxon>Ascomycota</taxon>
        <taxon>Pezizomycotina</taxon>
        <taxon>Sordariomycetes</taxon>
        <taxon>Hypocreomycetidae</taxon>
        <taxon>Hypocreales</taxon>
        <taxon>Ophiocordycipitaceae</taxon>
        <taxon>Purpureocillium</taxon>
    </lineage>
</organism>
<evidence type="ECO:0000256" key="3">
    <source>
        <dbReference type="ARBA" id="ARBA00009136"/>
    </source>
</evidence>
<evidence type="ECO:0000256" key="2">
    <source>
        <dbReference type="ARBA" id="ARBA00004496"/>
    </source>
</evidence>
<dbReference type="InterPro" id="IPR029071">
    <property type="entry name" value="Ubiquitin-like_domsf"/>
</dbReference>
<dbReference type="SMART" id="SM00213">
    <property type="entry name" value="UBQ"/>
    <property type="match status" value="1"/>
</dbReference>
<evidence type="ECO:0000256" key="11">
    <source>
        <dbReference type="SAM" id="MobiDB-lite"/>
    </source>
</evidence>
<dbReference type="Pfam" id="PF09668">
    <property type="entry name" value="Asp_protease"/>
    <property type="match status" value="1"/>
</dbReference>
<evidence type="ECO:0000256" key="6">
    <source>
        <dbReference type="ARBA" id="ARBA00022490"/>
    </source>
</evidence>
<dbReference type="InterPro" id="IPR009060">
    <property type="entry name" value="UBA-like_sf"/>
</dbReference>
<name>A0A179HBI1_PURLI</name>
<dbReference type="PANTHER" id="PTHR12917:SF1">
    <property type="entry name" value="AT13091P"/>
    <property type="match status" value="1"/>
</dbReference>
<feature type="domain" description="Ubiquitin-like" evidence="14">
    <location>
        <begin position="358"/>
        <end position="440"/>
    </location>
</feature>
<sequence>MLLPVIVPLLIMCFIKDASSTSAAGQRDDTADDLLRTYSLQIMAVVEAAIRGTACYKDYVAGLKANKESPPNAGLVAGIHACVASSSGAWVQLRIARKTAQSPNFQRSGLITKALPDVLDTRTDHQGPYTRKLQRTLEDLSAAATTAVEAYEAAKQSRAKVLDELKKPLKDRRINVTELTVRAEETDDGGWQLVVLGAVVAGVAVAGVVTYGPFIAADAQTARAVEALDEAATAIGDMTARFSAMARSNPERVNIGMAARLRNSRAEARRLLEFADMKLAEQDSLLPDVPADQRAEAGAIIHTASFQVEDARILIDRAAAWHLWFKAYIPPPSDLLSPSSFTDTRYKASAGQLPPATMRITLSIYNPQAANQDNLVTLDIFPDMTISTLRESIQADANIPPASQQIYHNGRLISDDSKTMEELQIADGDMLAVHVRPPRAAAAPAQAQRAQAARPPAAAPAEPQSQPRQGGDNDPEMVRLQVLGDPALRQQLQRQHPELAAAAEDPARFAAILRDAQDRERRERLERQREIERLNDDPFNIENQRKIEDMIRQERVMENLQNAMEHNPEVFGRVHMLYINVEVNGHKVKAFVDSGAQATIISPSCAEACGIMRLVDTRFAGVARGVGTANIIGRVHSAQIKIGQLHLPCSFTVMEGKSTDLLLGLDMLKRYQATIDLAKDKLCIQGEEVPFLGEADIPKDEEAAAAQEPTIPGPAGTSIGQRSGVVMPPGEAQQQQQQQQPTAPTPTPPAPAAQVPAAAAPNVTPAHVDSLMAMGATREQAVQALQAAEDNVDVAAGLIFF</sequence>
<evidence type="ECO:0000313" key="16">
    <source>
        <dbReference type="Proteomes" id="UP000078240"/>
    </source>
</evidence>
<dbReference type="SUPFAM" id="SSF46934">
    <property type="entry name" value="UBA-like"/>
    <property type="match status" value="1"/>
</dbReference>